<evidence type="ECO:0000256" key="1">
    <source>
        <dbReference type="ARBA" id="ARBA00001933"/>
    </source>
</evidence>
<proteinExistence type="predicted"/>
<dbReference type="InterPro" id="IPR000634">
    <property type="entry name" value="Ser/Thr_deHydtase_PyrdxlP-BS"/>
</dbReference>
<evidence type="ECO:0000256" key="2">
    <source>
        <dbReference type="ARBA" id="ARBA00022898"/>
    </source>
</evidence>
<dbReference type="InterPro" id="IPR001926">
    <property type="entry name" value="TrpB-like_PALP"/>
</dbReference>
<evidence type="ECO:0000313" key="5">
    <source>
        <dbReference type="EMBL" id="OGG15210.1"/>
    </source>
</evidence>
<dbReference type="Gene3D" id="3.40.50.1100">
    <property type="match status" value="2"/>
</dbReference>
<dbReference type="PANTHER" id="PTHR48078">
    <property type="entry name" value="THREONINE DEHYDRATASE, MITOCHONDRIAL-RELATED"/>
    <property type="match status" value="1"/>
</dbReference>
<dbReference type="GO" id="GO:0006565">
    <property type="term" value="P:L-serine catabolic process"/>
    <property type="evidence" value="ECO:0007669"/>
    <property type="project" value="TreeGrafter"/>
</dbReference>
<dbReference type="Proteomes" id="UP000177383">
    <property type="component" value="Unassembled WGS sequence"/>
</dbReference>
<evidence type="ECO:0000259" key="4">
    <source>
        <dbReference type="Pfam" id="PF00291"/>
    </source>
</evidence>
<dbReference type="GO" id="GO:0009097">
    <property type="term" value="P:isoleucine biosynthetic process"/>
    <property type="evidence" value="ECO:0007669"/>
    <property type="project" value="TreeGrafter"/>
</dbReference>
<organism evidence="5 6">
    <name type="scientific">Candidatus Gottesmanbacteria bacterium RIFCSPHIGHO2_01_FULL_39_10</name>
    <dbReference type="NCBI Taxonomy" id="1798375"/>
    <lineage>
        <taxon>Bacteria</taxon>
        <taxon>Candidatus Gottesmaniibacteriota</taxon>
    </lineage>
</organism>
<accession>A0A1F5ZRV9</accession>
<dbReference type="GO" id="GO:0006567">
    <property type="term" value="P:L-threonine catabolic process"/>
    <property type="evidence" value="ECO:0007669"/>
    <property type="project" value="TreeGrafter"/>
</dbReference>
<feature type="domain" description="Tryptophan synthase beta chain-like PALP" evidence="4">
    <location>
        <begin position="28"/>
        <end position="299"/>
    </location>
</feature>
<dbReference type="Pfam" id="PF00291">
    <property type="entry name" value="PALP"/>
    <property type="match status" value="1"/>
</dbReference>
<dbReference type="GO" id="GO:0004794">
    <property type="term" value="F:threonine deaminase activity"/>
    <property type="evidence" value="ECO:0007669"/>
    <property type="project" value="TreeGrafter"/>
</dbReference>
<keyword evidence="3" id="KW-0456">Lyase</keyword>
<dbReference type="GO" id="GO:0003941">
    <property type="term" value="F:L-serine ammonia-lyase activity"/>
    <property type="evidence" value="ECO:0007669"/>
    <property type="project" value="TreeGrafter"/>
</dbReference>
<reference evidence="5 6" key="1">
    <citation type="journal article" date="2016" name="Nat. Commun.">
        <title>Thousands of microbial genomes shed light on interconnected biogeochemical processes in an aquifer system.</title>
        <authorList>
            <person name="Anantharaman K."/>
            <person name="Brown C.T."/>
            <person name="Hug L.A."/>
            <person name="Sharon I."/>
            <person name="Castelle C.J."/>
            <person name="Probst A.J."/>
            <person name="Thomas B.C."/>
            <person name="Singh A."/>
            <person name="Wilkins M.J."/>
            <person name="Karaoz U."/>
            <person name="Brodie E.L."/>
            <person name="Williams K.H."/>
            <person name="Hubbard S.S."/>
            <person name="Banfield J.F."/>
        </authorList>
    </citation>
    <scope>NUCLEOTIDE SEQUENCE [LARGE SCALE GENOMIC DNA]</scope>
</reference>
<dbReference type="AlphaFoldDB" id="A0A1F5ZRV9"/>
<gene>
    <name evidence="5" type="ORF">A2773_04985</name>
</gene>
<sequence length="304" mass="33257">MNSQAKKGIWQFADLLPPIEDQYKLTLGEGSTRVTEIDNIYFKHEYENPTGSIKDRGLAYQISYVYSQRIKSAVISSSGNAAISAANFCRLAGIELTVFVSPKIQPSKLAQLAKLGVRISQSPRPVSEAFKLAKEKNIYNLRPSKDPHGDIGYSTISYELHEEPGKRIDAIFFPVSSGTTLTGVAKGFEKLGYLPKLCAVQTTSVHPIASIFDKDFVKSNTSLADALVAKYTPRLDEVISFIKKSGGGGYIISDEEIIKANEYLVKNNINCSFEGAVALAGLWIAQSKGLKFNSPVCLLTGKLY</sequence>
<keyword evidence="2" id="KW-0663">Pyridoxal phosphate</keyword>
<dbReference type="GO" id="GO:0030170">
    <property type="term" value="F:pyridoxal phosphate binding"/>
    <property type="evidence" value="ECO:0007669"/>
    <property type="project" value="InterPro"/>
</dbReference>
<comment type="caution">
    <text evidence="5">The sequence shown here is derived from an EMBL/GenBank/DDBJ whole genome shotgun (WGS) entry which is preliminary data.</text>
</comment>
<dbReference type="InterPro" id="IPR050147">
    <property type="entry name" value="Ser/Thr_Dehydratase"/>
</dbReference>
<comment type="cofactor">
    <cofactor evidence="1">
        <name>pyridoxal 5'-phosphate</name>
        <dbReference type="ChEBI" id="CHEBI:597326"/>
    </cofactor>
</comment>
<dbReference type="STRING" id="1798375.A2773_04985"/>
<evidence type="ECO:0000313" key="6">
    <source>
        <dbReference type="Proteomes" id="UP000177383"/>
    </source>
</evidence>
<dbReference type="PROSITE" id="PS00165">
    <property type="entry name" value="DEHYDRATASE_SER_THR"/>
    <property type="match status" value="1"/>
</dbReference>
<name>A0A1F5ZRV9_9BACT</name>
<evidence type="ECO:0000256" key="3">
    <source>
        <dbReference type="ARBA" id="ARBA00023239"/>
    </source>
</evidence>
<dbReference type="InterPro" id="IPR036052">
    <property type="entry name" value="TrpB-like_PALP_sf"/>
</dbReference>
<protein>
    <recommendedName>
        <fullName evidence="4">Tryptophan synthase beta chain-like PALP domain-containing protein</fullName>
    </recommendedName>
</protein>
<dbReference type="EMBL" id="MFJE01000005">
    <property type="protein sequence ID" value="OGG15210.1"/>
    <property type="molecule type" value="Genomic_DNA"/>
</dbReference>
<dbReference type="SUPFAM" id="SSF53686">
    <property type="entry name" value="Tryptophan synthase beta subunit-like PLP-dependent enzymes"/>
    <property type="match status" value="1"/>
</dbReference>
<dbReference type="PANTHER" id="PTHR48078:SF6">
    <property type="entry name" value="L-THREONINE DEHYDRATASE CATABOLIC TDCB"/>
    <property type="match status" value="1"/>
</dbReference>